<organism evidence="3 4">
    <name type="scientific">Sphingobium jiangsuense</name>
    <dbReference type="NCBI Taxonomy" id="870476"/>
    <lineage>
        <taxon>Bacteria</taxon>
        <taxon>Pseudomonadati</taxon>
        <taxon>Pseudomonadota</taxon>
        <taxon>Alphaproteobacteria</taxon>
        <taxon>Sphingomonadales</taxon>
        <taxon>Sphingomonadaceae</taxon>
        <taxon>Sphingobium</taxon>
    </lineage>
</organism>
<comment type="caution">
    <text evidence="3">The sequence shown here is derived from an EMBL/GenBank/DDBJ whole genome shotgun (WGS) entry which is preliminary data.</text>
</comment>
<keyword evidence="4" id="KW-1185">Reference proteome</keyword>
<dbReference type="GO" id="GO:0046491">
    <property type="term" value="P:L-methylmalonyl-CoA metabolic process"/>
    <property type="evidence" value="ECO:0007669"/>
    <property type="project" value="TreeGrafter"/>
</dbReference>
<name>A0A7W6BN09_9SPHN</name>
<dbReference type="InterPro" id="IPR037523">
    <property type="entry name" value="VOC_core"/>
</dbReference>
<accession>A0A7W6BN09</accession>
<keyword evidence="1" id="KW-0479">Metal-binding</keyword>
<gene>
    <name evidence="3" type="ORF">GGR43_002568</name>
</gene>
<dbReference type="InterPro" id="IPR051785">
    <property type="entry name" value="MMCE/EMCE_epimerase"/>
</dbReference>
<feature type="domain" description="VOC" evidence="2">
    <location>
        <begin position="15"/>
        <end position="153"/>
    </location>
</feature>
<dbReference type="AlphaFoldDB" id="A0A7W6BN09"/>
<dbReference type="PANTHER" id="PTHR43048:SF3">
    <property type="entry name" value="METHYLMALONYL-COA EPIMERASE, MITOCHONDRIAL"/>
    <property type="match status" value="1"/>
</dbReference>
<protein>
    <recommendedName>
        <fullName evidence="2">VOC domain-containing protein</fullName>
    </recommendedName>
</protein>
<dbReference type="RefSeq" id="WP_188072346.1">
    <property type="nucleotide sequence ID" value="NZ_BSPS01000003.1"/>
</dbReference>
<dbReference type="GO" id="GO:0004493">
    <property type="term" value="F:methylmalonyl-CoA epimerase activity"/>
    <property type="evidence" value="ECO:0007669"/>
    <property type="project" value="TreeGrafter"/>
</dbReference>
<dbReference type="GO" id="GO:0046872">
    <property type="term" value="F:metal ion binding"/>
    <property type="evidence" value="ECO:0007669"/>
    <property type="project" value="UniProtKB-KW"/>
</dbReference>
<dbReference type="InterPro" id="IPR029068">
    <property type="entry name" value="Glyas_Bleomycin-R_OHBP_Dase"/>
</dbReference>
<dbReference type="Pfam" id="PF13669">
    <property type="entry name" value="Glyoxalase_4"/>
    <property type="match status" value="1"/>
</dbReference>
<dbReference type="EMBL" id="JACIDT010000008">
    <property type="protein sequence ID" value="MBB3926845.1"/>
    <property type="molecule type" value="Genomic_DNA"/>
</dbReference>
<evidence type="ECO:0000256" key="1">
    <source>
        <dbReference type="ARBA" id="ARBA00022723"/>
    </source>
</evidence>
<evidence type="ECO:0000259" key="2">
    <source>
        <dbReference type="PROSITE" id="PS51819"/>
    </source>
</evidence>
<dbReference type="PANTHER" id="PTHR43048">
    <property type="entry name" value="METHYLMALONYL-COA EPIMERASE"/>
    <property type="match status" value="1"/>
</dbReference>
<evidence type="ECO:0000313" key="4">
    <source>
        <dbReference type="Proteomes" id="UP000571950"/>
    </source>
</evidence>
<proteinExistence type="predicted"/>
<dbReference type="Gene3D" id="3.10.180.10">
    <property type="entry name" value="2,3-Dihydroxybiphenyl 1,2-Dioxygenase, domain 1"/>
    <property type="match status" value="1"/>
</dbReference>
<evidence type="ECO:0000313" key="3">
    <source>
        <dbReference type="EMBL" id="MBB3926845.1"/>
    </source>
</evidence>
<dbReference type="Proteomes" id="UP000571950">
    <property type="component" value="Unassembled WGS sequence"/>
</dbReference>
<sequence length="183" mass="19999">MNAPDLRTIPSEQRRVVQVCWVVDDIDAAMANWTQVMGIGPFLIFRDLKIDTVRYRGTPTSTHFSIAMAQAGGVQIELAQQHCDNPSAYRDLVAKGRNGLHHIAIYVSDYDAALAHFTDQGLVAAIDGTFGDMRFAYVDTAEKLGCMVEIIEANPVQDDIFARVAAAAEGWDGVTDPVRPGFA</sequence>
<dbReference type="PROSITE" id="PS51819">
    <property type="entry name" value="VOC"/>
    <property type="match status" value="1"/>
</dbReference>
<reference evidence="3 4" key="1">
    <citation type="submission" date="2020-08" db="EMBL/GenBank/DDBJ databases">
        <title>Genomic Encyclopedia of Type Strains, Phase IV (KMG-IV): sequencing the most valuable type-strain genomes for metagenomic binning, comparative biology and taxonomic classification.</title>
        <authorList>
            <person name="Goeker M."/>
        </authorList>
    </citation>
    <scope>NUCLEOTIDE SEQUENCE [LARGE SCALE GENOMIC DNA]</scope>
    <source>
        <strain evidence="3 4">DSM 26189</strain>
    </source>
</reference>
<dbReference type="SUPFAM" id="SSF54593">
    <property type="entry name" value="Glyoxalase/Bleomycin resistance protein/Dihydroxybiphenyl dioxygenase"/>
    <property type="match status" value="1"/>
</dbReference>